<feature type="DNA-binding region" description="H-T-H motif" evidence="2">
    <location>
        <begin position="44"/>
        <end position="63"/>
    </location>
</feature>
<dbReference type="EMBL" id="BAABIL010000113">
    <property type="protein sequence ID" value="GAA4969005.1"/>
    <property type="molecule type" value="Genomic_DNA"/>
</dbReference>
<dbReference type="Proteomes" id="UP001501195">
    <property type="component" value="Unassembled WGS sequence"/>
</dbReference>
<evidence type="ECO:0000259" key="4">
    <source>
        <dbReference type="PROSITE" id="PS50977"/>
    </source>
</evidence>
<evidence type="ECO:0000313" key="5">
    <source>
        <dbReference type="EMBL" id="GAA4969005.1"/>
    </source>
</evidence>
<dbReference type="PRINTS" id="PR00455">
    <property type="entry name" value="HTHTETR"/>
</dbReference>
<protein>
    <submittedName>
        <fullName evidence="5">TetR/AcrR family transcriptional regulator</fullName>
    </submittedName>
</protein>
<dbReference type="InterPro" id="IPR050109">
    <property type="entry name" value="HTH-type_TetR-like_transc_reg"/>
</dbReference>
<evidence type="ECO:0000256" key="1">
    <source>
        <dbReference type="ARBA" id="ARBA00023125"/>
    </source>
</evidence>
<sequence length="208" mass="22855">MPLTDDVPVRRRTSRQAAATAERREQILDAAVTAFTEAGFNATSMRDVAGRAGLSHTGLLHHFPDKAALLEAVLDRDLEHAALDATLDPRDGEAFLRGLVALAERDAAEPERVRFYCLVAAEALAPAHPAHGYFRQWFDRVRTTVTTALTDLDRRGRYTGGPGSIPAAAVHIASMREGLNQHWLLAPDRIDLVAAVRAQLQRYTDLEL</sequence>
<name>A0ABP9HE89_9ACTN</name>
<evidence type="ECO:0000256" key="2">
    <source>
        <dbReference type="PROSITE-ProRule" id="PRU00335"/>
    </source>
</evidence>
<dbReference type="SUPFAM" id="SSF46689">
    <property type="entry name" value="Homeodomain-like"/>
    <property type="match status" value="1"/>
</dbReference>
<dbReference type="SUPFAM" id="SSF48498">
    <property type="entry name" value="Tetracyclin repressor-like, C-terminal domain"/>
    <property type="match status" value="1"/>
</dbReference>
<keyword evidence="6" id="KW-1185">Reference proteome</keyword>
<feature type="domain" description="HTH tetR-type" evidence="4">
    <location>
        <begin position="21"/>
        <end position="81"/>
    </location>
</feature>
<keyword evidence="1 2" id="KW-0238">DNA-binding</keyword>
<dbReference type="Gene3D" id="1.10.357.10">
    <property type="entry name" value="Tetracycline Repressor, domain 2"/>
    <property type="match status" value="1"/>
</dbReference>
<dbReference type="PANTHER" id="PTHR30055">
    <property type="entry name" value="HTH-TYPE TRANSCRIPTIONAL REGULATOR RUTR"/>
    <property type="match status" value="1"/>
</dbReference>
<dbReference type="Pfam" id="PF00440">
    <property type="entry name" value="TetR_N"/>
    <property type="match status" value="1"/>
</dbReference>
<gene>
    <name evidence="5" type="ORF">GCM10023225_09170</name>
</gene>
<dbReference type="InterPro" id="IPR009057">
    <property type="entry name" value="Homeodomain-like_sf"/>
</dbReference>
<accession>A0ABP9HE89</accession>
<evidence type="ECO:0000313" key="6">
    <source>
        <dbReference type="Proteomes" id="UP001501195"/>
    </source>
</evidence>
<dbReference type="PANTHER" id="PTHR30055:SF226">
    <property type="entry name" value="HTH-TYPE TRANSCRIPTIONAL REGULATOR PKSA"/>
    <property type="match status" value="1"/>
</dbReference>
<evidence type="ECO:0000256" key="3">
    <source>
        <dbReference type="SAM" id="MobiDB-lite"/>
    </source>
</evidence>
<reference evidence="6" key="1">
    <citation type="journal article" date="2019" name="Int. J. Syst. Evol. Microbiol.">
        <title>The Global Catalogue of Microorganisms (GCM) 10K type strain sequencing project: providing services to taxonomists for standard genome sequencing and annotation.</title>
        <authorList>
            <consortium name="The Broad Institute Genomics Platform"/>
            <consortium name="The Broad Institute Genome Sequencing Center for Infectious Disease"/>
            <person name="Wu L."/>
            <person name="Ma J."/>
        </authorList>
    </citation>
    <scope>NUCLEOTIDE SEQUENCE [LARGE SCALE GENOMIC DNA]</scope>
    <source>
        <strain evidence="6">JCM 18126</strain>
    </source>
</reference>
<dbReference type="InterPro" id="IPR036271">
    <property type="entry name" value="Tet_transcr_reg_TetR-rel_C_sf"/>
</dbReference>
<dbReference type="PROSITE" id="PS50977">
    <property type="entry name" value="HTH_TETR_2"/>
    <property type="match status" value="1"/>
</dbReference>
<feature type="region of interest" description="Disordered" evidence="3">
    <location>
        <begin position="1"/>
        <end position="22"/>
    </location>
</feature>
<dbReference type="RefSeq" id="WP_345711195.1">
    <property type="nucleotide sequence ID" value="NZ_BAABIL010000113.1"/>
</dbReference>
<proteinExistence type="predicted"/>
<dbReference type="InterPro" id="IPR001647">
    <property type="entry name" value="HTH_TetR"/>
</dbReference>
<comment type="caution">
    <text evidence="5">The sequence shown here is derived from an EMBL/GenBank/DDBJ whole genome shotgun (WGS) entry which is preliminary data.</text>
</comment>
<organism evidence="5 6">
    <name type="scientific">Kineococcus glutinatus</name>
    <dbReference type="NCBI Taxonomy" id="1070872"/>
    <lineage>
        <taxon>Bacteria</taxon>
        <taxon>Bacillati</taxon>
        <taxon>Actinomycetota</taxon>
        <taxon>Actinomycetes</taxon>
        <taxon>Kineosporiales</taxon>
        <taxon>Kineosporiaceae</taxon>
        <taxon>Kineococcus</taxon>
    </lineage>
</organism>